<comment type="subcellular location">
    <subcellularLocation>
        <location evidence="1">Cell membrane</location>
        <topology evidence="1">Multi-pass membrane protein</topology>
    </subcellularLocation>
</comment>
<keyword evidence="3 6" id="KW-0812">Transmembrane</keyword>
<dbReference type="EMBL" id="PKMF04000025">
    <property type="protein sequence ID" value="KAK7857717.1"/>
    <property type="molecule type" value="Genomic_DNA"/>
</dbReference>
<reference evidence="7 8" key="1">
    <citation type="journal article" date="2018" name="Sci. Data">
        <title>The draft genome sequence of cork oak.</title>
        <authorList>
            <person name="Ramos A.M."/>
            <person name="Usie A."/>
            <person name="Barbosa P."/>
            <person name="Barros P.M."/>
            <person name="Capote T."/>
            <person name="Chaves I."/>
            <person name="Simoes F."/>
            <person name="Abreu I."/>
            <person name="Carrasquinho I."/>
            <person name="Faro C."/>
            <person name="Guimaraes J.B."/>
            <person name="Mendonca D."/>
            <person name="Nobrega F."/>
            <person name="Rodrigues L."/>
            <person name="Saibo N.J.M."/>
            <person name="Varela M.C."/>
            <person name="Egas C."/>
            <person name="Matos J."/>
            <person name="Miguel C.M."/>
            <person name="Oliveira M.M."/>
            <person name="Ricardo C.P."/>
            <person name="Goncalves S."/>
        </authorList>
    </citation>
    <scope>NUCLEOTIDE SEQUENCE [LARGE SCALE GENOMIC DNA]</scope>
    <source>
        <strain evidence="8">cv. HL8</strain>
    </source>
</reference>
<evidence type="ECO:0000256" key="6">
    <source>
        <dbReference type="SAM" id="Phobius"/>
    </source>
</evidence>
<dbReference type="PANTHER" id="PTHR43302:SF15">
    <property type="entry name" value="SILICON EFFLUX TRANSPORTER LSI2"/>
    <property type="match status" value="1"/>
</dbReference>
<evidence type="ECO:0000256" key="5">
    <source>
        <dbReference type="ARBA" id="ARBA00023136"/>
    </source>
</evidence>
<dbReference type="GO" id="GO:0005886">
    <property type="term" value="C:plasma membrane"/>
    <property type="evidence" value="ECO:0007669"/>
    <property type="project" value="UniProtKB-SubCell"/>
</dbReference>
<dbReference type="AlphaFoldDB" id="A0AAW0M1A9"/>
<keyword evidence="2" id="KW-1003">Cell membrane</keyword>
<evidence type="ECO:0000313" key="7">
    <source>
        <dbReference type="EMBL" id="KAK7857717.1"/>
    </source>
</evidence>
<name>A0AAW0M1A9_QUESU</name>
<comment type="caution">
    <text evidence="7">The sequence shown here is derived from an EMBL/GenBank/DDBJ whole genome shotgun (WGS) entry which is preliminary data.</text>
</comment>
<keyword evidence="4 6" id="KW-1133">Transmembrane helix</keyword>
<gene>
    <name evidence="7" type="primary">LSI2_4</name>
    <name evidence="7" type="ORF">CFP56_016556</name>
</gene>
<organism evidence="7 8">
    <name type="scientific">Quercus suber</name>
    <name type="common">Cork oak</name>
    <dbReference type="NCBI Taxonomy" id="58331"/>
    <lineage>
        <taxon>Eukaryota</taxon>
        <taxon>Viridiplantae</taxon>
        <taxon>Streptophyta</taxon>
        <taxon>Embryophyta</taxon>
        <taxon>Tracheophyta</taxon>
        <taxon>Spermatophyta</taxon>
        <taxon>Magnoliopsida</taxon>
        <taxon>eudicotyledons</taxon>
        <taxon>Gunneridae</taxon>
        <taxon>Pentapetalae</taxon>
        <taxon>rosids</taxon>
        <taxon>fabids</taxon>
        <taxon>Fagales</taxon>
        <taxon>Fagaceae</taxon>
        <taxon>Quercus</taxon>
    </lineage>
</organism>
<keyword evidence="8" id="KW-1185">Reference proteome</keyword>
<evidence type="ECO:0000256" key="4">
    <source>
        <dbReference type="ARBA" id="ARBA00022989"/>
    </source>
</evidence>
<evidence type="ECO:0000256" key="2">
    <source>
        <dbReference type="ARBA" id="ARBA00022475"/>
    </source>
</evidence>
<dbReference type="Proteomes" id="UP000237347">
    <property type="component" value="Unassembled WGS sequence"/>
</dbReference>
<feature type="transmembrane region" description="Helical" evidence="6">
    <location>
        <begin position="37"/>
        <end position="58"/>
    </location>
</feature>
<sequence>MSNLASNVPTVLLLGARVGASAALLSAADEKKAWLVLAWVSTVAGNLSLLGSAANIIVCEQARQAPQLGLPK</sequence>
<proteinExistence type="predicted"/>
<keyword evidence="5 6" id="KW-0472">Membrane</keyword>
<accession>A0AAW0M1A9</accession>
<protein>
    <submittedName>
        <fullName evidence="7">Silicon efflux transporter lsi2</fullName>
    </submittedName>
</protein>
<evidence type="ECO:0000313" key="8">
    <source>
        <dbReference type="Proteomes" id="UP000237347"/>
    </source>
</evidence>
<evidence type="ECO:0000256" key="1">
    <source>
        <dbReference type="ARBA" id="ARBA00004651"/>
    </source>
</evidence>
<dbReference type="PANTHER" id="PTHR43302">
    <property type="entry name" value="TRANSPORTER ARSB-RELATED"/>
    <property type="match status" value="1"/>
</dbReference>
<evidence type="ECO:0000256" key="3">
    <source>
        <dbReference type="ARBA" id="ARBA00022692"/>
    </source>
</evidence>